<dbReference type="RefSeq" id="WP_119313827.1">
    <property type="nucleotide sequence ID" value="NZ_QXDL01000014.1"/>
</dbReference>
<evidence type="ECO:0000256" key="1">
    <source>
        <dbReference type="SAM" id="Coils"/>
    </source>
</evidence>
<organism evidence="3 4">
    <name type="scientific">Calidithermus terrae</name>
    <dbReference type="NCBI Taxonomy" id="1408545"/>
    <lineage>
        <taxon>Bacteria</taxon>
        <taxon>Thermotogati</taxon>
        <taxon>Deinococcota</taxon>
        <taxon>Deinococci</taxon>
        <taxon>Thermales</taxon>
        <taxon>Thermaceae</taxon>
        <taxon>Calidithermus</taxon>
    </lineage>
</organism>
<dbReference type="InterPro" id="IPR006827">
    <property type="entry name" value="Lant_deHydtase_N"/>
</dbReference>
<protein>
    <recommendedName>
        <fullName evidence="2">Lantibiotic dehydratase N-terminal domain-containing protein</fullName>
    </recommendedName>
</protein>
<gene>
    <name evidence="3" type="ORF">Mterra_00604</name>
</gene>
<proteinExistence type="predicted"/>
<feature type="domain" description="Lantibiotic dehydratase N-terminal" evidence="2">
    <location>
        <begin position="159"/>
        <end position="783"/>
    </location>
</feature>
<feature type="coiled-coil region" evidence="1">
    <location>
        <begin position="504"/>
        <end position="531"/>
    </location>
</feature>
<dbReference type="EMBL" id="QXDL01000014">
    <property type="protein sequence ID" value="RIH90229.1"/>
    <property type="molecule type" value="Genomic_DNA"/>
</dbReference>
<keyword evidence="1" id="KW-0175">Coiled coil</keyword>
<name>A0A399F4N3_9DEIN</name>
<reference evidence="3 4" key="1">
    <citation type="submission" date="2018-08" db="EMBL/GenBank/DDBJ databases">
        <title>Meiothermus terrae DSM 26712 genome sequencing project.</title>
        <authorList>
            <person name="Da Costa M.S."/>
            <person name="Albuquerque L."/>
            <person name="Raposo P."/>
            <person name="Froufe H.J.C."/>
            <person name="Barroso C.S."/>
            <person name="Egas C."/>
        </authorList>
    </citation>
    <scope>NUCLEOTIDE SEQUENCE [LARGE SCALE GENOMIC DNA]</scope>
    <source>
        <strain evidence="3 4">DSM 26712</strain>
    </source>
</reference>
<evidence type="ECO:0000313" key="3">
    <source>
        <dbReference type="EMBL" id="RIH90229.1"/>
    </source>
</evidence>
<keyword evidence="4" id="KW-1185">Reference proteome</keyword>
<comment type="caution">
    <text evidence="3">The sequence shown here is derived from an EMBL/GenBank/DDBJ whole genome shotgun (WGS) entry which is preliminary data.</text>
</comment>
<evidence type="ECO:0000259" key="2">
    <source>
        <dbReference type="Pfam" id="PF04738"/>
    </source>
</evidence>
<dbReference type="Proteomes" id="UP000265715">
    <property type="component" value="Unassembled WGS sequence"/>
</dbReference>
<sequence length="868" mass="95980">MTLPATLTPPRRAGPTGWSPADFAVLRFGSVPAGVLEQLRFDSAELARRHLDLEGRLRRSAETLGLELEARVAEAGGRRELRLALINLRRSIREGRAPSERDLAVLRAEDHPALPSVQAWAASRQELQGLEARFEREFLQEYGRVQQRLKEAVVRSEDLLAALEATAPDFLDSLQQYLAAAPSPPSTWRKVENTLTVYLSRCALKTSPLSRFTHTALGRAGAAPQGAAFCARVDLHRALVEEVYRHVLGHPDLQPYLPLALNPDLARGDGGWTLLQRQRDAQGRARDRWLQLPTSPALQAVGELLEGGPLARGNLEQALCHRLGVPEGQAGRVRGFVEQLLERQVLLHAEGFADMTPDPLGRLEAFLTALPLERARGWAEELRRLRACLRQYGRTDHRTRRGLRRRVEEALAGLLPPGAPLPPPGRLLCENSVARLPGLGPLPELCTDELQGVARLALLVGQANRQHLALVERFVGRFGPGAQAPLQEFLLGSGPPCPHGRDYLDGLAQARQEAERAVEAVLERVRALMEADPQADEIDLGVDWANTQLPHRLPGRPVRALSLFLQAAGSSGAPATWVLNSVSKGFGALAVRALAALGDGPEVGGLARDVAASLARAYPGKRPLQLAFKTDSTINAFPALLPERLCAPGNLEPGLRVQDLWVRHNPHEHSLELLHRGQEVLPVYISSYTPELLAPLERDLAYLAPLAGFRAYFAEVLHARQPGARRRWPRVRLGSVVLARRAWVLPEPQRLARAKGEGDFRYWRRLLAWSEAEGVPRRFFLYPDRWQALQQDVHEQISKTSLLKPQYIDLDSFFFVRVLERCLAEVCGAAWLQEALPAPGEGTVVVDGERYVGEWCVELRSEGGAYRP</sequence>
<accession>A0A399F4N3</accession>
<dbReference type="OrthoDB" id="65785at2"/>
<dbReference type="AlphaFoldDB" id="A0A399F4N3"/>
<evidence type="ECO:0000313" key="4">
    <source>
        <dbReference type="Proteomes" id="UP000265715"/>
    </source>
</evidence>
<dbReference type="Pfam" id="PF04738">
    <property type="entry name" value="Lant_dehydr_N"/>
    <property type="match status" value="1"/>
</dbReference>